<comment type="caution">
    <text evidence="2">The sequence shown here is derived from an EMBL/GenBank/DDBJ whole genome shotgun (WGS) entry which is preliminary data.</text>
</comment>
<evidence type="ECO:0000313" key="2">
    <source>
        <dbReference type="EMBL" id="MDN3193704.1"/>
    </source>
</evidence>
<feature type="region of interest" description="Disordered" evidence="1">
    <location>
        <begin position="113"/>
        <end position="139"/>
    </location>
</feature>
<dbReference type="AlphaFoldDB" id="A0AAW7KJJ9"/>
<protein>
    <recommendedName>
        <fullName evidence="4">Lipoprotein</fullName>
    </recommendedName>
</protein>
<evidence type="ECO:0008006" key="4">
    <source>
        <dbReference type="Google" id="ProtNLM"/>
    </source>
</evidence>
<name>A0AAW7KJJ9_ENTFL</name>
<accession>A0AAW7KJJ9</accession>
<evidence type="ECO:0000313" key="3">
    <source>
        <dbReference type="Proteomes" id="UP001173174"/>
    </source>
</evidence>
<sequence>MKQNLLIGGLLILVFSLGACGKNKIDGTWTQYSDYSEKDKTVYEIDTNNHKMTISEYSNGEIVTSSLKQITVDEKDKTIKEKGTELFTETIPYLVDHNQLTLDSEVLCKEGSKEDKEAKNKAKKERIKSEKKEKEDEEKLNEAILGLEKRLNNDFLKNYQGVWYSGEGIDTDSFMPATTINQLTVDTKGMSTQDVYIEVYENKPRKVEKKESTNYTFSGIQLPSKHEYTEESESNSSFSYGSSNVDYELPSTTKEIESLKTIDEFAKYEANHNIRELSFGYQSNGGNVDDTSIILNVNNLTHIEITGSM</sequence>
<organism evidence="2 3">
    <name type="scientific">Enterococcus faecalis</name>
    <name type="common">Streptococcus faecalis</name>
    <dbReference type="NCBI Taxonomy" id="1351"/>
    <lineage>
        <taxon>Bacteria</taxon>
        <taxon>Bacillati</taxon>
        <taxon>Bacillota</taxon>
        <taxon>Bacilli</taxon>
        <taxon>Lactobacillales</taxon>
        <taxon>Enterococcaceae</taxon>
        <taxon>Enterococcus</taxon>
    </lineage>
</organism>
<dbReference type="PROSITE" id="PS51257">
    <property type="entry name" value="PROKAR_LIPOPROTEIN"/>
    <property type="match status" value="1"/>
</dbReference>
<proteinExistence type="predicted"/>
<reference evidence="2" key="2">
    <citation type="submission" date="2023-03" db="EMBL/GenBank/DDBJ databases">
        <authorList>
            <person name="Zajac M."/>
            <person name="Kwit R."/>
            <person name="Wasyl D."/>
        </authorList>
    </citation>
    <scope>NUCLEOTIDE SEQUENCE</scope>
    <source>
        <strain evidence="2">691B_2</strain>
    </source>
</reference>
<reference evidence="2" key="1">
    <citation type="journal article" date="2023" name="Pathogens">
        <title>Prevalence of Enterococcus spp. and the Whole-Genome Characteristics of Enterococcus faecium and Enterococcus faecalis Strains Isolated from Free-Living Birds in Poland.</title>
        <authorList>
            <person name="Kwit R."/>
            <person name="Zajac M."/>
            <person name="Smialowska-Weglinska A."/>
            <person name="Skarzynska M."/>
            <person name="Bomba A."/>
            <person name="Lalak A."/>
            <person name="Skrzypiec E."/>
            <person name="Wojdat D."/>
            <person name="Koza W."/>
            <person name="Mikos-Wojewoda E."/>
            <person name="Pasim P."/>
            <person name="Skora M."/>
            <person name="Polak M."/>
            <person name="Wiacek J."/>
            <person name="Wasyl D."/>
        </authorList>
    </citation>
    <scope>NUCLEOTIDE SEQUENCE</scope>
    <source>
        <strain evidence="2">691B_2</strain>
    </source>
</reference>
<dbReference type="RefSeq" id="WP_241708641.1">
    <property type="nucleotide sequence ID" value="NZ_JALAAS010000001.1"/>
</dbReference>
<dbReference type="EMBL" id="JAREWH010000028">
    <property type="protein sequence ID" value="MDN3193704.1"/>
    <property type="molecule type" value="Genomic_DNA"/>
</dbReference>
<gene>
    <name evidence="2" type="ORF">P0E79_14625</name>
</gene>
<evidence type="ECO:0000256" key="1">
    <source>
        <dbReference type="SAM" id="MobiDB-lite"/>
    </source>
</evidence>
<dbReference type="Proteomes" id="UP001173174">
    <property type="component" value="Unassembled WGS sequence"/>
</dbReference>